<dbReference type="OrthoDB" id="9809197at2"/>
<dbReference type="PANTHER" id="PTHR43327">
    <property type="entry name" value="STOMATIN-LIKE PROTEIN 2, MITOCHONDRIAL"/>
    <property type="match status" value="1"/>
</dbReference>
<dbReference type="InterPro" id="IPR001107">
    <property type="entry name" value="Band_7"/>
</dbReference>
<reference evidence="4 5" key="1">
    <citation type="submission" date="2014-09" db="EMBL/GenBank/DDBJ databases">
        <title>Complete genome sequence of Endomicrobium proavitum.</title>
        <authorList>
            <person name="Zheng H."/>
        </authorList>
    </citation>
    <scope>NUCLEOTIDE SEQUENCE [LARGE SCALE GENOMIC DNA]</scope>
    <source>
        <strain evidence="4 5">Rsa215</strain>
    </source>
</reference>
<dbReference type="InterPro" id="IPR036013">
    <property type="entry name" value="Band_7/SPFH_dom_sf"/>
</dbReference>
<dbReference type="InterPro" id="IPR001972">
    <property type="entry name" value="Stomatin_HflK_fam"/>
</dbReference>
<evidence type="ECO:0000256" key="1">
    <source>
        <dbReference type="ARBA" id="ARBA00004167"/>
    </source>
</evidence>
<dbReference type="GO" id="GO:0008233">
    <property type="term" value="F:peptidase activity"/>
    <property type="evidence" value="ECO:0007669"/>
    <property type="project" value="UniProtKB-KW"/>
</dbReference>
<accession>A0A0G3WGN3</accession>
<dbReference type="GO" id="GO:0005886">
    <property type="term" value="C:plasma membrane"/>
    <property type="evidence" value="ECO:0007669"/>
    <property type="project" value="UniProtKB-ARBA"/>
</dbReference>
<keyword evidence="4" id="KW-0378">Hydrolase</keyword>
<proteinExistence type="inferred from homology"/>
<protein>
    <submittedName>
        <fullName evidence="4">Putative membrane protease subunit HflC</fullName>
    </submittedName>
</protein>
<dbReference type="PATRIC" id="fig|1408281.3.peg.100"/>
<dbReference type="FunFam" id="3.30.479.30:FF:000004">
    <property type="entry name" value="Putative membrane protease family, stomatin"/>
    <property type="match status" value="1"/>
</dbReference>
<dbReference type="EMBL" id="CP009498">
    <property type="protein sequence ID" value="AKL97478.1"/>
    <property type="molecule type" value="Genomic_DNA"/>
</dbReference>
<dbReference type="SUPFAM" id="SSF117892">
    <property type="entry name" value="Band 7/SPFH domain"/>
    <property type="match status" value="1"/>
</dbReference>
<name>A0A0G3WGN3_9BACT</name>
<dbReference type="GO" id="GO:0006508">
    <property type="term" value="P:proteolysis"/>
    <property type="evidence" value="ECO:0007669"/>
    <property type="project" value="UniProtKB-KW"/>
</dbReference>
<feature type="domain" description="Band 7" evidence="3">
    <location>
        <begin position="18"/>
        <end position="175"/>
    </location>
</feature>
<comment type="subcellular location">
    <subcellularLocation>
        <location evidence="1">Membrane</location>
        <topology evidence="1">Single-pass membrane protein</topology>
    </subcellularLocation>
</comment>
<organism evidence="4 5">
    <name type="scientific">Endomicrobium proavitum</name>
    <dbReference type="NCBI Taxonomy" id="1408281"/>
    <lineage>
        <taxon>Bacteria</taxon>
        <taxon>Pseudomonadati</taxon>
        <taxon>Elusimicrobiota</taxon>
        <taxon>Endomicrobiia</taxon>
        <taxon>Endomicrobiales</taxon>
        <taxon>Endomicrobiaceae</taxon>
        <taxon>Endomicrobium</taxon>
    </lineage>
</organism>
<keyword evidence="4" id="KW-0645">Protease</keyword>
<dbReference type="InterPro" id="IPR050710">
    <property type="entry name" value="Band7/mec-2_domain"/>
</dbReference>
<dbReference type="SMART" id="SM00244">
    <property type="entry name" value="PHB"/>
    <property type="match status" value="1"/>
</dbReference>
<sequence>MALLIWVIAIFAVIFIANSVRIIRQYEKGLVETLGKYTGTRSSGANIIIPMFQKIVKVDMRERVIDVPPQNVITKDNVSVTVDAIIYFQVTDPVKVVYNIENFALAALKLAQTNLRNIVGEMELDSTLTSREKINAQLRIVMDEATDKWGVKVNRVEIQKIEPPRDITDAMSKQMKAEREKRANILEAEGLRQAAILKAEGARQAVILEAEATKEKNVLEATGQAEAIKRVADAEKYEIEIVYKAIHEGKPTNDLIAIKYLESLAKVADGQATKIFLPLETAGVTASIGGIAELFKDPAKLAKTIEKK</sequence>
<evidence type="ECO:0000313" key="4">
    <source>
        <dbReference type="EMBL" id="AKL97478.1"/>
    </source>
</evidence>
<gene>
    <name evidence="4" type="primary">hflC</name>
    <name evidence="4" type="ORF">Epro_0099</name>
</gene>
<evidence type="ECO:0000256" key="2">
    <source>
        <dbReference type="ARBA" id="ARBA00008164"/>
    </source>
</evidence>
<comment type="similarity">
    <text evidence="2">Belongs to the band 7/mec-2 family.</text>
</comment>
<evidence type="ECO:0000313" key="5">
    <source>
        <dbReference type="Proteomes" id="UP000035337"/>
    </source>
</evidence>
<dbReference type="AlphaFoldDB" id="A0A0G3WGN3"/>
<keyword evidence="5" id="KW-1185">Reference proteome</keyword>
<dbReference type="Gene3D" id="3.30.479.30">
    <property type="entry name" value="Band 7 domain"/>
    <property type="match status" value="1"/>
</dbReference>
<dbReference type="Pfam" id="PF01145">
    <property type="entry name" value="Band_7"/>
    <property type="match status" value="1"/>
</dbReference>
<dbReference type="RefSeq" id="WP_052569597.1">
    <property type="nucleotide sequence ID" value="NZ_CP009498.1"/>
</dbReference>
<evidence type="ECO:0000259" key="3">
    <source>
        <dbReference type="SMART" id="SM00244"/>
    </source>
</evidence>
<dbReference type="PRINTS" id="PR00721">
    <property type="entry name" value="STOMATIN"/>
</dbReference>
<dbReference type="PANTHER" id="PTHR43327:SF10">
    <property type="entry name" value="STOMATIN-LIKE PROTEIN 2, MITOCHONDRIAL"/>
    <property type="match status" value="1"/>
</dbReference>
<dbReference type="KEGG" id="epo:Epro_0099"/>
<dbReference type="GO" id="GO:0098552">
    <property type="term" value="C:side of membrane"/>
    <property type="evidence" value="ECO:0007669"/>
    <property type="project" value="UniProtKB-ARBA"/>
</dbReference>
<dbReference type="Proteomes" id="UP000035337">
    <property type="component" value="Chromosome"/>
</dbReference>
<dbReference type="STRING" id="1408281.Epro_0099"/>